<gene>
    <name evidence="2" type="ORF">IC229_08925</name>
</gene>
<dbReference type="Proteomes" id="UP000598820">
    <property type="component" value="Unassembled WGS sequence"/>
</dbReference>
<protein>
    <submittedName>
        <fullName evidence="2">Tail fiber domain-containing protein</fullName>
    </submittedName>
</protein>
<accession>A0A926XZJ8</accession>
<dbReference type="InterPro" id="IPR030392">
    <property type="entry name" value="S74_ICA"/>
</dbReference>
<evidence type="ECO:0000259" key="1">
    <source>
        <dbReference type="PROSITE" id="PS51688"/>
    </source>
</evidence>
<dbReference type="PROSITE" id="PS51688">
    <property type="entry name" value="ICA"/>
    <property type="match status" value="1"/>
</dbReference>
<organism evidence="2 3">
    <name type="scientific">Spirosoma profusum</name>
    <dbReference type="NCBI Taxonomy" id="2771354"/>
    <lineage>
        <taxon>Bacteria</taxon>
        <taxon>Pseudomonadati</taxon>
        <taxon>Bacteroidota</taxon>
        <taxon>Cytophagia</taxon>
        <taxon>Cytophagales</taxon>
        <taxon>Cytophagaceae</taxon>
        <taxon>Spirosoma</taxon>
    </lineage>
</organism>
<dbReference type="Pfam" id="PF13884">
    <property type="entry name" value="Peptidase_S74"/>
    <property type="match status" value="1"/>
</dbReference>
<evidence type="ECO:0000313" key="3">
    <source>
        <dbReference type="Proteomes" id="UP000598820"/>
    </source>
</evidence>
<keyword evidence="3" id="KW-1185">Reference proteome</keyword>
<evidence type="ECO:0000313" key="2">
    <source>
        <dbReference type="EMBL" id="MBD2700758.1"/>
    </source>
</evidence>
<feature type="domain" description="Peptidase S74" evidence="1">
    <location>
        <begin position="242"/>
        <end position="345"/>
    </location>
</feature>
<proteinExistence type="predicted"/>
<sequence length="349" mass="36729">MAQTRSELRIKFSDGKRPSGDDFAQLIDSFINPLEDNIKKDGNGNFIITLGNTNAGPAGTLRFTAQKVQFFDGTTWQDMGGGSGGGFQPVGATQNIAYNNGSVGIGTNNAQPAGKLEVVQGSGEFSKFGNAVAGNGAATSASAAQFSHFSFANNNAFALRQTVQGDVNLNAPDQKKLVLSHNGTLARLTITEKGNVVIGSNTDITATPLPTPGPADPAILPIFQVSGRAFKTSGGQTWEQPSDSRLKKDIQPFVDGLAKLLQINPVRFKYNGLAQTPTDTEEVGVLAQEIADVVPYTVSSFSAPLNPGEAPTDDLLMFNPSALTYVLINAVKELAAKVQQLEKALVAAE</sequence>
<dbReference type="RefSeq" id="WP_190886611.1">
    <property type="nucleotide sequence ID" value="NZ_JACWZY010000005.1"/>
</dbReference>
<reference evidence="2" key="1">
    <citation type="submission" date="2020-09" db="EMBL/GenBank/DDBJ databases">
        <authorList>
            <person name="Kim M.K."/>
        </authorList>
    </citation>
    <scope>NUCLEOTIDE SEQUENCE</scope>
    <source>
        <strain evidence="2">BT702</strain>
    </source>
</reference>
<name>A0A926XZJ8_9BACT</name>
<dbReference type="AlphaFoldDB" id="A0A926XZJ8"/>
<dbReference type="EMBL" id="JACWZY010000005">
    <property type="protein sequence ID" value="MBD2700758.1"/>
    <property type="molecule type" value="Genomic_DNA"/>
</dbReference>
<comment type="caution">
    <text evidence="2">The sequence shown here is derived from an EMBL/GenBank/DDBJ whole genome shotgun (WGS) entry which is preliminary data.</text>
</comment>